<dbReference type="EMBL" id="BMRP01000002">
    <property type="protein sequence ID" value="GGU48236.1"/>
    <property type="molecule type" value="Genomic_DNA"/>
</dbReference>
<sequence length="528" mass="57113">MQTARSPLHQRFADVALRRPDAPALIDEDGPVTYAELRAAADELARTLTFLATDDDQLIAARFGRGRSAPTGFLGILGSGRGYVPVDPDYPPARRSFLLEDCGARLIVTDGGLEPDESLLAKVGGITVAARNAAPARSGGDIPADTAYVIYTSGSTGAPKGCVVRQNSVLSLLGACSEVFTLHPTDVWTVFHSFSFDFSVWELWGALLTGGTAVLVPKRVALDPAALVELLAYRQVTVLSHTPSMFGFLVGQLRRSPRSLPHLRYAVLGGEAVNTRDALAWLEEGMAPNCRLINMYGITETTVHVTYLELDAEACRSADSRRTPIGRPLPHLRVSLRDAAGRAVADGTPGEIWVAGSGVAWGYLGRPELTRERFVVDSSVMDSTVVNPSGEPRRFYRSGDWAVRQDDGSLHYIGRFDGQVKLRGHRIELGEVEAVLATLSGVRGVACAVQPHHSGQRVLVAYVIDEPDARLTPARLRAHLGNRLPGHMRPHRFQRVARLPVTANGKLDRAALAALPVLDWPTSPAKDR</sequence>
<dbReference type="InterPro" id="IPR045851">
    <property type="entry name" value="AMP-bd_C_sf"/>
</dbReference>
<dbReference type="Pfam" id="PF00501">
    <property type="entry name" value="AMP-binding"/>
    <property type="match status" value="1"/>
</dbReference>
<evidence type="ECO:0000313" key="3">
    <source>
        <dbReference type="EMBL" id="GGU48236.1"/>
    </source>
</evidence>
<dbReference type="InterPro" id="IPR020845">
    <property type="entry name" value="AMP-binding_CS"/>
</dbReference>
<dbReference type="InterPro" id="IPR025110">
    <property type="entry name" value="AMP-bd_C"/>
</dbReference>
<dbReference type="PANTHER" id="PTHR45527">
    <property type="entry name" value="NONRIBOSOMAL PEPTIDE SYNTHETASE"/>
    <property type="match status" value="1"/>
</dbReference>
<dbReference type="PROSITE" id="PS00455">
    <property type="entry name" value="AMP_BINDING"/>
    <property type="match status" value="1"/>
</dbReference>
<dbReference type="Gene3D" id="3.40.50.12780">
    <property type="entry name" value="N-terminal domain of ligase-like"/>
    <property type="match status" value="1"/>
</dbReference>
<dbReference type="NCBIfam" id="TIGR01733">
    <property type="entry name" value="AA-adenyl-dom"/>
    <property type="match status" value="1"/>
</dbReference>
<dbReference type="InterPro" id="IPR010071">
    <property type="entry name" value="AA_adenyl_dom"/>
</dbReference>
<accession>A0ABQ2UQ09</accession>
<dbReference type="Gene3D" id="3.30.300.30">
    <property type="match status" value="1"/>
</dbReference>
<evidence type="ECO:0000313" key="4">
    <source>
        <dbReference type="Proteomes" id="UP000654471"/>
    </source>
</evidence>
<feature type="domain" description="AMP-binding enzyme C-terminal" evidence="2">
    <location>
        <begin position="431"/>
        <end position="506"/>
    </location>
</feature>
<dbReference type="Pfam" id="PF13193">
    <property type="entry name" value="AMP-binding_C"/>
    <property type="match status" value="1"/>
</dbReference>
<dbReference type="PANTHER" id="PTHR45527:SF1">
    <property type="entry name" value="FATTY ACID SYNTHASE"/>
    <property type="match status" value="1"/>
</dbReference>
<dbReference type="InterPro" id="IPR000873">
    <property type="entry name" value="AMP-dep_synth/lig_dom"/>
</dbReference>
<feature type="domain" description="AMP-dependent synthetase/ligase" evidence="1">
    <location>
        <begin position="13"/>
        <end position="364"/>
    </location>
</feature>
<proteinExistence type="predicted"/>
<evidence type="ECO:0000259" key="1">
    <source>
        <dbReference type="Pfam" id="PF00501"/>
    </source>
</evidence>
<keyword evidence="4" id="KW-1185">Reference proteome</keyword>
<gene>
    <name evidence="3" type="ORF">GCM10010211_10540</name>
</gene>
<reference evidence="4" key="1">
    <citation type="journal article" date="2019" name="Int. J. Syst. Evol. Microbiol.">
        <title>The Global Catalogue of Microorganisms (GCM) 10K type strain sequencing project: providing services to taxonomists for standard genome sequencing and annotation.</title>
        <authorList>
            <consortium name="The Broad Institute Genomics Platform"/>
            <consortium name="The Broad Institute Genome Sequencing Center for Infectious Disease"/>
            <person name="Wu L."/>
            <person name="Ma J."/>
        </authorList>
    </citation>
    <scope>NUCLEOTIDE SEQUENCE [LARGE SCALE GENOMIC DNA]</scope>
    <source>
        <strain evidence="4">JCM 3399</strain>
    </source>
</reference>
<evidence type="ECO:0008006" key="5">
    <source>
        <dbReference type="Google" id="ProtNLM"/>
    </source>
</evidence>
<dbReference type="RefSeq" id="WP_189296790.1">
    <property type="nucleotide sequence ID" value="NZ_BMRP01000002.1"/>
</dbReference>
<dbReference type="InterPro" id="IPR042099">
    <property type="entry name" value="ANL_N_sf"/>
</dbReference>
<organism evidence="3 4">
    <name type="scientific">Streptomyces albospinus</name>
    <dbReference type="NCBI Taxonomy" id="285515"/>
    <lineage>
        <taxon>Bacteria</taxon>
        <taxon>Bacillati</taxon>
        <taxon>Actinomycetota</taxon>
        <taxon>Actinomycetes</taxon>
        <taxon>Kitasatosporales</taxon>
        <taxon>Streptomycetaceae</taxon>
        <taxon>Streptomyces</taxon>
    </lineage>
</organism>
<comment type="caution">
    <text evidence="3">The sequence shown here is derived from an EMBL/GenBank/DDBJ whole genome shotgun (WGS) entry which is preliminary data.</text>
</comment>
<protein>
    <recommendedName>
        <fullName evidence="5">Amino acid adenylation domain-containing protein</fullName>
    </recommendedName>
</protein>
<evidence type="ECO:0000259" key="2">
    <source>
        <dbReference type="Pfam" id="PF13193"/>
    </source>
</evidence>
<dbReference type="SUPFAM" id="SSF56801">
    <property type="entry name" value="Acetyl-CoA synthetase-like"/>
    <property type="match status" value="1"/>
</dbReference>
<dbReference type="Proteomes" id="UP000654471">
    <property type="component" value="Unassembled WGS sequence"/>
</dbReference>
<name>A0ABQ2UQ09_9ACTN</name>